<accession>A0A1V2GY29</accession>
<reference evidence="2 3" key="1">
    <citation type="submission" date="2016-10" db="EMBL/GenBank/DDBJ databases">
        <title>Draft Genome sequence of Roseomonas sp. strain M3.</title>
        <authorList>
            <person name="Subhash Y."/>
            <person name="Lee S."/>
        </authorList>
    </citation>
    <scope>NUCLEOTIDE SEQUENCE [LARGE SCALE GENOMIC DNA]</scope>
    <source>
        <strain evidence="2 3">M3</strain>
    </source>
</reference>
<protein>
    <recommendedName>
        <fullName evidence="1">TfoX N-terminal domain-containing protein</fullName>
    </recommendedName>
</protein>
<evidence type="ECO:0000313" key="3">
    <source>
        <dbReference type="Proteomes" id="UP000188879"/>
    </source>
</evidence>
<dbReference type="SUPFAM" id="SSF159894">
    <property type="entry name" value="YgaC/TfoX-N like"/>
    <property type="match status" value="1"/>
</dbReference>
<evidence type="ECO:0000259" key="1">
    <source>
        <dbReference type="Pfam" id="PF04993"/>
    </source>
</evidence>
<dbReference type="InterPro" id="IPR007076">
    <property type="entry name" value="TfoX_N"/>
</dbReference>
<organism evidence="2 3">
    <name type="scientific">Teichococcus deserti</name>
    <dbReference type="NCBI Taxonomy" id="1817963"/>
    <lineage>
        <taxon>Bacteria</taxon>
        <taxon>Pseudomonadati</taxon>
        <taxon>Pseudomonadota</taxon>
        <taxon>Alphaproteobacteria</taxon>
        <taxon>Acetobacterales</taxon>
        <taxon>Roseomonadaceae</taxon>
        <taxon>Roseomonas</taxon>
    </lineage>
</organism>
<proteinExistence type="predicted"/>
<feature type="domain" description="TfoX N-terminal" evidence="1">
    <location>
        <begin position="14"/>
        <end position="110"/>
    </location>
</feature>
<dbReference type="RefSeq" id="WP_076959777.1">
    <property type="nucleotide sequence ID" value="NZ_MLCO01000282.1"/>
</dbReference>
<comment type="caution">
    <text evidence="2">The sequence shown here is derived from an EMBL/GenBank/DDBJ whole genome shotgun (WGS) entry which is preliminary data.</text>
</comment>
<dbReference type="OrthoDB" id="1524907at2"/>
<dbReference type="AlphaFoldDB" id="A0A1V2GY29"/>
<evidence type="ECO:0000313" key="2">
    <source>
        <dbReference type="EMBL" id="ONG47352.1"/>
    </source>
</evidence>
<keyword evidence="3" id="KW-1185">Reference proteome</keyword>
<sequence length="123" mass="13439">MPVSRSFLELVLGMLAPLGPVPHRASFGGVALFHGERIFGIVTGDDRLFFRTDDATRPRFEAAGAEPFTYATRRQGGTRVVALSYSAPPETMFDDPDEFLEWARLGMAAAARAPATPKRKKKG</sequence>
<gene>
    <name evidence="2" type="ORF">BKE38_23800</name>
</gene>
<dbReference type="Proteomes" id="UP000188879">
    <property type="component" value="Unassembled WGS sequence"/>
</dbReference>
<dbReference type="Pfam" id="PF04993">
    <property type="entry name" value="TfoX_N"/>
    <property type="match status" value="1"/>
</dbReference>
<name>A0A1V2GY29_9PROT</name>
<dbReference type="Gene3D" id="3.30.1460.30">
    <property type="entry name" value="YgaC/TfoX-N like chaperone"/>
    <property type="match status" value="1"/>
</dbReference>
<dbReference type="EMBL" id="MLCO01000282">
    <property type="protein sequence ID" value="ONG47352.1"/>
    <property type="molecule type" value="Genomic_DNA"/>
</dbReference>